<feature type="transmembrane region" description="Helical" evidence="11">
    <location>
        <begin position="517"/>
        <end position="537"/>
    </location>
</feature>
<evidence type="ECO:0000256" key="8">
    <source>
        <dbReference type="ARBA" id="ARBA00023170"/>
    </source>
</evidence>
<dbReference type="InterPro" id="IPR036116">
    <property type="entry name" value="FN3_sf"/>
</dbReference>
<dbReference type="PANTHER" id="PTHR48423:SF1">
    <property type="entry name" value="INTERLEUKIN-27 RECEPTOR SUBUNIT ALPHA"/>
    <property type="match status" value="1"/>
</dbReference>
<evidence type="ECO:0000256" key="1">
    <source>
        <dbReference type="ARBA" id="ARBA00004479"/>
    </source>
</evidence>
<dbReference type="SMART" id="SM00060">
    <property type="entry name" value="FN3"/>
    <property type="match status" value="3"/>
</dbReference>
<keyword evidence="6 11" id="KW-1133">Transmembrane helix</keyword>
<evidence type="ECO:0000256" key="6">
    <source>
        <dbReference type="ARBA" id="ARBA00022989"/>
    </source>
</evidence>
<evidence type="ECO:0000256" key="4">
    <source>
        <dbReference type="ARBA" id="ARBA00022729"/>
    </source>
</evidence>
<dbReference type="CDD" id="cd00063">
    <property type="entry name" value="FN3"/>
    <property type="match status" value="2"/>
</dbReference>
<sequence>MAWPRVPCLLLILLLLLHSCLPQPGPPSPPSAPQCHIPYTEGRQADIHCFWDPGQDPQIPTSYSLHWNSTEGISSAVEGTNVSGVIPRELYTSYSDLTVLVKAANQHGSATSTMAAFNTGDIKKPPTPEITHHCSQPLEIYWILQCDDDQGSSDQLCEVQYRTQDQQGWTQEEDILRSFLLLTPRPYTVYEFQVRCACEGPQALMSDWSSVYTAQSSESAPVKALDVWSDCGVTSELSQCALMWKEMPSWLAQGKVLGYVVTLSHSNGTVAVVNVSMSEPGGLCVCQEKRCRFTPSLRGVSGVDVSVYNSQGATKPAPLALPTSGLQVPELSFTVNQDILSLNVSWSLPPQPIENMHEYVVQYKQVGLPPTQGFDWIKVHQNHTSIILRGDFVNYTAYNVSLFAVFINSSCLLASAISYSLHGLPPKVTEFKAQHISDTHVTLSWQHGSLTQSTGLILRYQLVLNKFTVYNVSGDQNSFHLLGLTSGHHQVWIRAETKAGLGPSETIIFSTENSHGYLKYLVPGIIAGMLLLIIIIIQMKTCAKVPDPSNSKLLQQMKLQFNSSSTAIFSPLESNPKISELEVVENPFWDANACPRNRSSPNGQTEGVVGEERTHIRTDEEVEKEEDADKGYSRIIDTDEEERDGGESGSLLEDDPFVSDYEKHFMPVGV</sequence>
<reference evidence="15" key="1">
    <citation type="submission" date="2025-08" db="UniProtKB">
        <authorList>
            <consortium name="RefSeq"/>
        </authorList>
    </citation>
    <scope>IDENTIFICATION</scope>
</reference>
<keyword evidence="9" id="KW-0325">Glycoprotein</keyword>
<gene>
    <name evidence="15" type="primary">LOC106568321</name>
</gene>
<feature type="domain" description="Fibronectin type-III" evidence="13">
    <location>
        <begin position="427"/>
        <end position="514"/>
    </location>
</feature>
<dbReference type="InterPro" id="IPR003961">
    <property type="entry name" value="FN3_dom"/>
</dbReference>
<accession>A0ABM3EXT1</accession>
<evidence type="ECO:0000256" key="7">
    <source>
        <dbReference type="ARBA" id="ARBA00023136"/>
    </source>
</evidence>
<comment type="subcellular location">
    <subcellularLocation>
        <location evidence="1">Membrane</location>
        <topology evidence="1">Single-pass type I membrane protein</topology>
    </subcellularLocation>
</comment>
<feature type="chain" id="PRO_5045864173" evidence="12">
    <location>
        <begin position="23"/>
        <end position="670"/>
    </location>
</feature>
<dbReference type="PROSITE" id="PS50853">
    <property type="entry name" value="FN3"/>
    <property type="match status" value="2"/>
</dbReference>
<dbReference type="Proteomes" id="UP001652741">
    <property type="component" value="Chromosome ssa06"/>
</dbReference>
<evidence type="ECO:0000313" key="14">
    <source>
        <dbReference type="Proteomes" id="UP001652741"/>
    </source>
</evidence>
<dbReference type="GeneID" id="106568321"/>
<keyword evidence="4 12" id="KW-0732">Signal</keyword>
<evidence type="ECO:0000256" key="10">
    <source>
        <dbReference type="SAM" id="MobiDB-lite"/>
    </source>
</evidence>
<feature type="region of interest" description="Disordered" evidence="10">
    <location>
        <begin position="594"/>
        <end position="658"/>
    </location>
</feature>
<evidence type="ECO:0000313" key="15">
    <source>
        <dbReference type="RefSeq" id="XP_045575874.1"/>
    </source>
</evidence>
<dbReference type="InterPro" id="IPR052672">
    <property type="entry name" value="Type1_Cytokine_Rcpt_Type2"/>
</dbReference>
<evidence type="ECO:0000256" key="3">
    <source>
        <dbReference type="ARBA" id="ARBA00022692"/>
    </source>
</evidence>
<keyword evidence="14" id="KW-1185">Reference proteome</keyword>
<evidence type="ECO:0000256" key="9">
    <source>
        <dbReference type="ARBA" id="ARBA00023180"/>
    </source>
</evidence>
<keyword evidence="3 11" id="KW-0812">Transmembrane</keyword>
<dbReference type="RefSeq" id="XP_045575874.1">
    <property type="nucleotide sequence ID" value="XM_045719918.1"/>
</dbReference>
<dbReference type="SUPFAM" id="SSF49265">
    <property type="entry name" value="Fibronectin type III"/>
    <property type="match status" value="3"/>
</dbReference>
<keyword evidence="7 11" id="KW-0472">Membrane</keyword>
<keyword evidence="5" id="KW-0677">Repeat</keyword>
<feature type="domain" description="Fibronectin type-III" evidence="13">
    <location>
        <begin position="124"/>
        <end position="219"/>
    </location>
</feature>
<evidence type="ECO:0000259" key="13">
    <source>
        <dbReference type="PROSITE" id="PS50853"/>
    </source>
</evidence>
<evidence type="ECO:0000256" key="5">
    <source>
        <dbReference type="ARBA" id="ARBA00022737"/>
    </source>
</evidence>
<dbReference type="PANTHER" id="PTHR48423">
    <property type="entry name" value="INTERLEUKIN-27 RECEPTOR SUBUNIT ALPHA"/>
    <property type="match status" value="1"/>
</dbReference>
<evidence type="ECO:0000256" key="2">
    <source>
        <dbReference type="ARBA" id="ARBA00008921"/>
    </source>
</evidence>
<feature type="signal peptide" evidence="12">
    <location>
        <begin position="1"/>
        <end position="22"/>
    </location>
</feature>
<feature type="compositionally biased region" description="Basic and acidic residues" evidence="10">
    <location>
        <begin position="610"/>
        <end position="619"/>
    </location>
</feature>
<comment type="similarity">
    <text evidence="2">Belongs to the type I cytokine receptor family. Type 2 subfamily.</text>
</comment>
<keyword evidence="8 15" id="KW-0675">Receptor</keyword>
<protein>
    <submittedName>
        <fullName evidence="15">Interleukin-6 receptor subunit beta isoform X1</fullName>
    </submittedName>
</protein>
<evidence type="ECO:0000256" key="11">
    <source>
        <dbReference type="SAM" id="Phobius"/>
    </source>
</evidence>
<dbReference type="InterPro" id="IPR013783">
    <property type="entry name" value="Ig-like_fold"/>
</dbReference>
<evidence type="ECO:0000256" key="12">
    <source>
        <dbReference type="SAM" id="SignalP"/>
    </source>
</evidence>
<proteinExistence type="inferred from homology"/>
<name>A0ABM3EXT1_SALSA</name>
<dbReference type="Gene3D" id="2.60.40.10">
    <property type="entry name" value="Immunoglobulins"/>
    <property type="match status" value="4"/>
</dbReference>
<organism evidence="14 15">
    <name type="scientific">Salmo salar</name>
    <name type="common">Atlantic salmon</name>
    <dbReference type="NCBI Taxonomy" id="8030"/>
    <lineage>
        <taxon>Eukaryota</taxon>
        <taxon>Metazoa</taxon>
        <taxon>Chordata</taxon>
        <taxon>Craniata</taxon>
        <taxon>Vertebrata</taxon>
        <taxon>Euteleostomi</taxon>
        <taxon>Actinopterygii</taxon>
        <taxon>Neopterygii</taxon>
        <taxon>Teleostei</taxon>
        <taxon>Protacanthopterygii</taxon>
        <taxon>Salmoniformes</taxon>
        <taxon>Salmonidae</taxon>
        <taxon>Salmoninae</taxon>
        <taxon>Salmo</taxon>
    </lineage>
</organism>